<name>A0AAV2W0X9_9BIFI</name>
<gene>
    <name evidence="1" type="ORF">BANIM336_00396</name>
</gene>
<evidence type="ECO:0000313" key="2">
    <source>
        <dbReference type="Proteomes" id="UP000035645"/>
    </source>
</evidence>
<accession>A0AAV2W0X9</accession>
<protein>
    <submittedName>
        <fullName evidence="1">Uncharacterized protein</fullName>
    </submittedName>
</protein>
<evidence type="ECO:0000313" key="1">
    <source>
        <dbReference type="EMBL" id="CDI67087.1"/>
    </source>
</evidence>
<organism evidence="1 2">
    <name type="scientific">Bifidobacterium animalis subsp. animalis IM386</name>
    <dbReference type="NCBI Taxonomy" id="1402194"/>
    <lineage>
        <taxon>Bacteria</taxon>
        <taxon>Bacillati</taxon>
        <taxon>Actinomycetota</taxon>
        <taxon>Actinomycetes</taxon>
        <taxon>Bifidobacteriales</taxon>
        <taxon>Bifidobacteriaceae</taxon>
        <taxon>Bifidobacterium</taxon>
    </lineage>
</organism>
<comment type="caution">
    <text evidence="1">The sequence shown here is derived from an EMBL/GenBank/DDBJ whole genome shotgun (WGS) entry which is preliminary data.</text>
</comment>
<dbReference type="Proteomes" id="UP000035645">
    <property type="component" value="Unassembled WGS sequence"/>
</dbReference>
<dbReference type="EMBL" id="CBUQ010000005">
    <property type="protein sequence ID" value="CDI67087.1"/>
    <property type="molecule type" value="Genomic_DNA"/>
</dbReference>
<dbReference type="RefSeq" id="WP_014696977.1">
    <property type="nucleotide sequence ID" value="NZ_CBUQ010000005.1"/>
</dbReference>
<dbReference type="AlphaFoldDB" id="A0AAV2W0X9"/>
<reference evidence="1 2" key="1">
    <citation type="submission" date="2013-10" db="EMBL/GenBank/DDBJ databases">
        <authorList>
            <person name="Manrique M."/>
        </authorList>
    </citation>
    <scope>NUCLEOTIDE SEQUENCE [LARGE SCALE GENOMIC DNA]</scope>
    <source>
        <strain evidence="1 2">IM386</strain>
    </source>
</reference>
<sequence>MTGIHPNAEDTILLLQQLSPDADRFPLQLVTHLLGVNRKEKHRALPNPEDTVEVLQLLSNMKEPPHFNVEEQAMYTAALKELENHRLRMLQRAKYFEGKEPENERTAGNILLGSEGVRIISNKEHKSLLVSYDYGALLWCTLTTDSSRQGPRQAIRHNG</sequence>
<reference evidence="1 2" key="2">
    <citation type="submission" date="2015-01" db="EMBL/GenBank/DDBJ databases">
        <title>Genome sequence of a Bifidobacterium animalis strain.</title>
        <authorList>
            <person name="Bogovic-Matijasic B."/>
            <person name="Hacin B."/>
            <person name="Citar M."/>
            <person name="Svigelj K."/>
            <person name="Stempelj M."/>
            <person name="Rogelj I."/>
        </authorList>
    </citation>
    <scope>NUCLEOTIDE SEQUENCE [LARGE SCALE GENOMIC DNA]</scope>
    <source>
        <strain evidence="1 2">IM386</strain>
    </source>
</reference>
<proteinExistence type="predicted"/>